<accession>A0A5J4U956</accession>
<dbReference type="AlphaFoldDB" id="A0A5J4U956"/>
<gene>
    <name evidence="1" type="ORF">EZS28_037356</name>
</gene>
<protein>
    <submittedName>
        <fullName evidence="1">Uncharacterized protein</fullName>
    </submittedName>
</protein>
<evidence type="ECO:0000313" key="2">
    <source>
        <dbReference type="Proteomes" id="UP000324800"/>
    </source>
</evidence>
<name>A0A5J4U956_9EUKA</name>
<organism evidence="1 2">
    <name type="scientific">Streblomastix strix</name>
    <dbReference type="NCBI Taxonomy" id="222440"/>
    <lineage>
        <taxon>Eukaryota</taxon>
        <taxon>Metamonada</taxon>
        <taxon>Preaxostyla</taxon>
        <taxon>Oxymonadida</taxon>
        <taxon>Streblomastigidae</taxon>
        <taxon>Streblomastix</taxon>
    </lineage>
</organism>
<dbReference type="EMBL" id="SNRW01018668">
    <property type="protein sequence ID" value="KAA6367117.1"/>
    <property type="molecule type" value="Genomic_DNA"/>
</dbReference>
<sequence length="131" mass="14849">MKLVDNSLYRQQVIQLINLQQSNILISALSFHALQPTISIIPLVRSFSSLGNSLLTSISPRVGIHILGGPEVRQGDMEITNHYSVSKRDEDNNWLPLLSLSHLFIEIPTMSFALIEDAKIQYCKTLREFQE</sequence>
<proteinExistence type="predicted"/>
<evidence type="ECO:0000313" key="1">
    <source>
        <dbReference type="EMBL" id="KAA6367117.1"/>
    </source>
</evidence>
<reference evidence="1 2" key="1">
    <citation type="submission" date="2019-03" db="EMBL/GenBank/DDBJ databases">
        <title>Single cell metagenomics reveals metabolic interactions within the superorganism composed of flagellate Streblomastix strix and complex community of Bacteroidetes bacteria on its surface.</title>
        <authorList>
            <person name="Treitli S.C."/>
            <person name="Kolisko M."/>
            <person name="Husnik F."/>
            <person name="Keeling P."/>
            <person name="Hampl V."/>
        </authorList>
    </citation>
    <scope>NUCLEOTIDE SEQUENCE [LARGE SCALE GENOMIC DNA]</scope>
    <source>
        <strain evidence="1">ST1C</strain>
    </source>
</reference>
<dbReference type="Proteomes" id="UP000324800">
    <property type="component" value="Unassembled WGS sequence"/>
</dbReference>
<comment type="caution">
    <text evidence="1">The sequence shown here is derived from an EMBL/GenBank/DDBJ whole genome shotgun (WGS) entry which is preliminary data.</text>
</comment>